<evidence type="ECO:0000256" key="3">
    <source>
        <dbReference type="ARBA" id="ARBA00022692"/>
    </source>
</evidence>
<dbReference type="Gene3D" id="3.30.465.10">
    <property type="match status" value="1"/>
</dbReference>
<name>A0A6G1HGC1_9PEZI</name>
<evidence type="ECO:0000256" key="1">
    <source>
        <dbReference type="ARBA" id="ARBA00004167"/>
    </source>
</evidence>
<evidence type="ECO:0000313" key="9">
    <source>
        <dbReference type="EMBL" id="KAF1992223.1"/>
    </source>
</evidence>
<sequence length="525" mass="59010">MEAHEAAVKKISAKVKEFHDRKEGFRIYHGSTNTTRRSERTRETMVDLSSLNNVLRVNSQNKTASVEPNVPMDELVKATLKHNLLPCVVMEFPGITCGGAFAGTGGESSSFKYGTFDRTVTQVEMVLANGDVVRASELENSDLFVGSAGAFGTLGVLTLLEVNLIDAKRYVELTYHPLAALPDVVAETRKQCKPEANNDFVDGILFRPATFKKKQPSATVITGKLVDKPSDSKKTSRINRFTRPLDPWYYVHVQAGLKRGKGSWTELVPVQDYFFRYDRGAFWCGRNGFKYFLMPFNRLTRLFFDPVMHTRELFVALHASQNIHRSIIQDLTIPAKHLKEFIEYMIPEFDISPLWICPMPPNTLQSTEETNGTPNEKDSNTASAPESTSGANPPECEGISHPDDLYINVGLWGMAPFDINESIALNRQLEAKVKELGGAKWLYGQTFYTEEEFWSIYDKVKYDALRTKYGATSLPSAYDKVKTNIDVEKTISFKYGWPFGGVIGYGAALKARYMGREYLLSKGKK</sequence>
<feature type="compositionally biased region" description="Polar residues" evidence="7">
    <location>
        <begin position="363"/>
        <end position="391"/>
    </location>
</feature>
<keyword evidence="10" id="KW-1185">Reference proteome</keyword>
<dbReference type="OrthoDB" id="415825at2759"/>
<evidence type="ECO:0000256" key="7">
    <source>
        <dbReference type="SAM" id="MobiDB-lite"/>
    </source>
</evidence>
<evidence type="ECO:0000256" key="2">
    <source>
        <dbReference type="ARBA" id="ARBA00012405"/>
    </source>
</evidence>
<dbReference type="PROSITE" id="PS51387">
    <property type="entry name" value="FAD_PCMH"/>
    <property type="match status" value="1"/>
</dbReference>
<dbReference type="SUPFAM" id="SSF56176">
    <property type="entry name" value="FAD-binding/transporter-associated domain-like"/>
    <property type="match status" value="1"/>
</dbReference>
<keyword evidence="3" id="KW-0812">Transmembrane</keyword>
<dbReference type="EC" id="1.3.1.72" evidence="2"/>
<dbReference type="InterPro" id="IPR016166">
    <property type="entry name" value="FAD-bd_PCMH"/>
</dbReference>
<feature type="region of interest" description="Disordered" evidence="7">
    <location>
        <begin position="363"/>
        <end position="397"/>
    </location>
</feature>
<evidence type="ECO:0000256" key="6">
    <source>
        <dbReference type="ARBA" id="ARBA00023136"/>
    </source>
</evidence>
<dbReference type="AlphaFoldDB" id="A0A6G1HGC1"/>
<dbReference type="EMBL" id="ML977137">
    <property type="protein sequence ID" value="KAF1992223.1"/>
    <property type="molecule type" value="Genomic_DNA"/>
</dbReference>
<proteinExistence type="predicted"/>
<dbReference type="InterPro" id="IPR036318">
    <property type="entry name" value="FAD-bd_PCMH-like_sf"/>
</dbReference>
<protein>
    <recommendedName>
        <fullName evidence="2">Delta(24)-sterol reductase</fullName>
        <ecNumber evidence="2">1.3.1.72</ecNumber>
    </recommendedName>
</protein>
<evidence type="ECO:0000313" key="10">
    <source>
        <dbReference type="Proteomes" id="UP000800041"/>
    </source>
</evidence>
<organism evidence="9 10">
    <name type="scientific">Aulographum hederae CBS 113979</name>
    <dbReference type="NCBI Taxonomy" id="1176131"/>
    <lineage>
        <taxon>Eukaryota</taxon>
        <taxon>Fungi</taxon>
        <taxon>Dikarya</taxon>
        <taxon>Ascomycota</taxon>
        <taxon>Pezizomycotina</taxon>
        <taxon>Dothideomycetes</taxon>
        <taxon>Pleosporomycetidae</taxon>
        <taxon>Aulographales</taxon>
        <taxon>Aulographaceae</taxon>
    </lineage>
</organism>
<reference evidence="9" key="1">
    <citation type="journal article" date="2020" name="Stud. Mycol.">
        <title>101 Dothideomycetes genomes: a test case for predicting lifestyles and emergence of pathogens.</title>
        <authorList>
            <person name="Haridas S."/>
            <person name="Albert R."/>
            <person name="Binder M."/>
            <person name="Bloem J."/>
            <person name="Labutti K."/>
            <person name="Salamov A."/>
            <person name="Andreopoulos B."/>
            <person name="Baker S."/>
            <person name="Barry K."/>
            <person name="Bills G."/>
            <person name="Bluhm B."/>
            <person name="Cannon C."/>
            <person name="Castanera R."/>
            <person name="Culley D."/>
            <person name="Daum C."/>
            <person name="Ezra D."/>
            <person name="Gonzalez J."/>
            <person name="Henrissat B."/>
            <person name="Kuo A."/>
            <person name="Liang C."/>
            <person name="Lipzen A."/>
            <person name="Lutzoni F."/>
            <person name="Magnuson J."/>
            <person name="Mondo S."/>
            <person name="Nolan M."/>
            <person name="Ohm R."/>
            <person name="Pangilinan J."/>
            <person name="Park H.-J."/>
            <person name="Ramirez L."/>
            <person name="Alfaro M."/>
            <person name="Sun H."/>
            <person name="Tritt A."/>
            <person name="Yoshinaga Y."/>
            <person name="Zwiers L.-H."/>
            <person name="Turgeon B."/>
            <person name="Goodwin S."/>
            <person name="Spatafora J."/>
            <person name="Crous P."/>
            <person name="Grigoriev I."/>
        </authorList>
    </citation>
    <scope>NUCLEOTIDE SEQUENCE</scope>
    <source>
        <strain evidence="9">CBS 113979</strain>
    </source>
</reference>
<feature type="domain" description="FAD-binding PCMH-type" evidence="8">
    <location>
        <begin position="1"/>
        <end position="167"/>
    </location>
</feature>
<dbReference type="PANTHER" id="PTHR10801:SF0">
    <property type="entry name" value="DELTA(24)-STEROL REDUCTASE"/>
    <property type="match status" value="1"/>
</dbReference>
<gene>
    <name evidence="9" type="ORF">K402DRAFT_320975</name>
</gene>
<dbReference type="PANTHER" id="PTHR10801">
    <property type="entry name" value="24-DEHYDROCHOLESTEROL REDUCTASE"/>
    <property type="match status" value="1"/>
</dbReference>
<evidence type="ECO:0000259" key="8">
    <source>
        <dbReference type="PROSITE" id="PS51387"/>
    </source>
</evidence>
<dbReference type="InterPro" id="IPR006094">
    <property type="entry name" value="Oxid_FAD_bind_N"/>
</dbReference>
<dbReference type="GO" id="GO:0071949">
    <property type="term" value="F:FAD binding"/>
    <property type="evidence" value="ECO:0007669"/>
    <property type="project" value="InterPro"/>
</dbReference>
<comment type="subcellular location">
    <subcellularLocation>
        <location evidence="1">Membrane</location>
        <topology evidence="1">Single-pass membrane protein</topology>
    </subcellularLocation>
</comment>
<dbReference type="GO" id="GO:0000246">
    <property type="term" value="F:Delta24(24-1) sterol reductase activity"/>
    <property type="evidence" value="ECO:0007669"/>
    <property type="project" value="TreeGrafter"/>
</dbReference>
<dbReference type="Pfam" id="PF01565">
    <property type="entry name" value="FAD_binding_4"/>
    <property type="match status" value="1"/>
</dbReference>
<dbReference type="InterPro" id="IPR040165">
    <property type="entry name" value="Diminuto-like"/>
</dbReference>
<keyword evidence="4" id="KW-1133">Transmembrane helix</keyword>
<keyword evidence="6" id="KW-0472">Membrane</keyword>
<dbReference type="GO" id="GO:0050614">
    <property type="term" value="F:Delta24-sterol reductase activity"/>
    <property type="evidence" value="ECO:0007669"/>
    <property type="project" value="UniProtKB-EC"/>
</dbReference>
<dbReference type="GO" id="GO:0016020">
    <property type="term" value="C:membrane"/>
    <property type="evidence" value="ECO:0007669"/>
    <property type="project" value="UniProtKB-SubCell"/>
</dbReference>
<evidence type="ECO:0000256" key="5">
    <source>
        <dbReference type="ARBA" id="ARBA00023002"/>
    </source>
</evidence>
<dbReference type="GO" id="GO:0005737">
    <property type="term" value="C:cytoplasm"/>
    <property type="evidence" value="ECO:0007669"/>
    <property type="project" value="TreeGrafter"/>
</dbReference>
<evidence type="ECO:0000256" key="4">
    <source>
        <dbReference type="ARBA" id="ARBA00022989"/>
    </source>
</evidence>
<accession>A0A6G1HGC1</accession>
<dbReference type="InterPro" id="IPR016169">
    <property type="entry name" value="FAD-bd_PCMH_sub2"/>
</dbReference>
<dbReference type="Proteomes" id="UP000800041">
    <property type="component" value="Unassembled WGS sequence"/>
</dbReference>
<keyword evidence="5" id="KW-0560">Oxidoreductase</keyword>
<dbReference type="GO" id="GO:0008202">
    <property type="term" value="P:steroid metabolic process"/>
    <property type="evidence" value="ECO:0007669"/>
    <property type="project" value="TreeGrafter"/>
</dbReference>